<comment type="subcellular location">
    <subcellularLocation>
        <location evidence="4">Nucleus</location>
    </subcellularLocation>
</comment>
<feature type="domain" description="Transcription factor MYC/MYB N-terminal" evidence="5">
    <location>
        <begin position="32"/>
        <end position="197"/>
    </location>
</feature>
<dbReference type="GO" id="GO:0000976">
    <property type="term" value="F:transcription cis-regulatory region binding"/>
    <property type="evidence" value="ECO:0007669"/>
    <property type="project" value="TreeGrafter"/>
</dbReference>
<dbReference type="AlphaFoldDB" id="A0AAQ3MF43"/>
<organism evidence="6 7">
    <name type="scientific">Vigna mungo</name>
    <name type="common">Black gram</name>
    <name type="synonym">Phaseolus mungo</name>
    <dbReference type="NCBI Taxonomy" id="3915"/>
    <lineage>
        <taxon>Eukaryota</taxon>
        <taxon>Viridiplantae</taxon>
        <taxon>Streptophyta</taxon>
        <taxon>Embryophyta</taxon>
        <taxon>Tracheophyta</taxon>
        <taxon>Spermatophyta</taxon>
        <taxon>Magnoliopsida</taxon>
        <taxon>eudicotyledons</taxon>
        <taxon>Gunneridae</taxon>
        <taxon>Pentapetalae</taxon>
        <taxon>rosids</taxon>
        <taxon>fabids</taxon>
        <taxon>Fabales</taxon>
        <taxon>Fabaceae</taxon>
        <taxon>Papilionoideae</taxon>
        <taxon>50 kb inversion clade</taxon>
        <taxon>NPAAA clade</taxon>
        <taxon>indigoferoid/millettioid clade</taxon>
        <taxon>Phaseoleae</taxon>
        <taxon>Vigna</taxon>
    </lineage>
</organism>
<dbReference type="InterPro" id="IPR045084">
    <property type="entry name" value="AIB/MYC-like"/>
</dbReference>
<sequence length="261" mass="29627">MEASGLPTAESTASRISRLLRQSHFIPDVSPLQRWFETLLERARERWVYAIYWEYSSASSLLCWRDGCFHGEEHNGKARKATSSEEQAQRNSVFRLINSLILGTSATPDDRVQDITDTEWFFFLSMAHNSVDSSGLLGQAFFTSNPVWATGPDLLSEPACPRARRLHEFGLQTMVCIPWLNGVVELGSTDVVLPKSNLDFMIKVRDSIICKAPFLDLFSTAILRPPRFWLSESSHGDSHTTRSHSSGSYWTKVRNLIMRPR</sequence>
<evidence type="ECO:0000256" key="4">
    <source>
        <dbReference type="RuleBase" id="RU369104"/>
    </source>
</evidence>
<reference evidence="6 7" key="1">
    <citation type="journal article" date="2023" name="Life. Sci Alliance">
        <title>Evolutionary insights into 3D genome organization and epigenetic landscape of Vigna mungo.</title>
        <authorList>
            <person name="Junaid A."/>
            <person name="Singh B."/>
            <person name="Bhatia S."/>
        </authorList>
    </citation>
    <scope>NUCLEOTIDE SEQUENCE [LARGE SCALE GENOMIC DNA]</scope>
    <source>
        <strain evidence="6">Urdbean</strain>
    </source>
</reference>
<dbReference type="Proteomes" id="UP001374535">
    <property type="component" value="Chromosome 11"/>
</dbReference>
<dbReference type="GO" id="GO:0003700">
    <property type="term" value="F:DNA-binding transcription factor activity"/>
    <property type="evidence" value="ECO:0007669"/>
    <property type="project" value="InterPro"/>
</dbReference>
<dbReference type="PANTHER" id="PTHR11514">
    <property type="entry name" value="MYC"/>
    <property type="match status" value="1"/>
</dbReference>
<keyword evidence="1 4" id="KW-0805">Transcription regulation</keyword>
<evidence type="ECO:0000313" key="7">
    <source>
        <dbReference type="Proteomes" id="UP001374535"/>
    </source>
</evidence>
<protein>
    <recommendedName>
        <fullName evidence="4">Transcription factor</fullName>
        <shortName evidence="4">bHLH transcription factor</shortName>
    </recommendedName>
    <alternativeName>
        <fullName evidence="4">Basic helix-loop-helix protein</fullName>
    </alternativeName>
</protein>
<gene>
    <name evidence="6" type="ORF">V8G54_034673</name>
</gene>
<dbReference type="PANTHER" id="PTHR11514:SF43">
    <property type="entry name" value="TRANSCRIPTION FACTOR MYC2"/>
    <property type="match status" value="1"/>
</dbReference>
<dbReference type="GO" id="GO:0005634">
    <property type="term" value="C:nucleus"/>
    <property type="evidence" value="ECO:0007669"/>
    <property type="project" value="UniProtKB-SubCell"/>
</dbReference>
<evidence type="ECO:0000256" key="1">
    <source>
        <dbReference type="ARBA" id="ARBA00023015"/>
    </source>
</evidence>
<accession>A0AAQ3MF43</accession>
<dbReference type="InterPro" id="IPR025610">
    <property type="entry name" value="MYC/MYB_N"/>
</dbReference>
<evidence type="ECO:0000313" key="6">
    <source>
        <dbReference type="EMBL" id="WVY89159.1"/>
    </source>
</evidence>
<dbReference type="EMBL" id="CP144690">
    <property type="protein sequence ID" value="WVY89159.1"/>
    <property type="molecule type" value="Genomic_DNA"/>
</dbReference>
<proteinExistence type="predicted"/>
<keyword evidence="3 4" id="KW-0539">Nucleus</keyword>
<keyword evidence="2 4" id="KW-0804">Transcription</keyword>
<name>A0AAQ3MF43_VIGMU</name>
<evidence type="ECO:0000259" key="5">
    <source>
        <dbReference type="Pfam" id="PF14215"/>
    </source>
</evidence>
<evidence type="ECO:0000256" key="2">
    <source>
        <dbReference type="ARBA" id="ARBA00023163"/>
    </source>
</evidence>
<dbReference type="Pfam" id="PF14215">
    <property type="entry name" value="bHLH-MYC_N"/>
    <property type="match status" value="1"/>
</dbReference>
<keyword evidence="7" id="KW-1185">Reference proteome</keyword>
<evidence type="ECO:0000256" key="3">
    <source>
        <dbReference type="ARBA" id="ARBA00023242"/>
    </source>
</evidence>